<evidence type="ECO:0000313" key="6">
    <source>
        <dbReference type="Proteomes" id="UP000664369"/>
    </source>
</evidence>
<proteinExistence type="inferred from homology"/>
<dbReference type="Pfam" id="PF19581">
    <property type="entry name" value="Glyoxalase_7"/>
    <property type="match status" value="1"/>
</dbReference>
<feature type="domain" description="VOC" evidence="4">
    <location>
        <begin position="1"/>
        <end position="116"/>
    </location>
</feature>
<evidence type="ECO:0000259" key="4">
    <source>
        <dbReference type="PROSITE" id="PS51819"/>
    </source>
</evidence>
<keyword evidence="6" id="KW-1185">Reference proteome</keyword>
<evidence type="ECO:0000256" key="3">
    <source>
        <dbReference type="ARBA" id="ARBA00023251"/>
    </source>
</evidence>
<sequence length="122" mass="13819">MVTPVFLIADESAALAFYIGWLGFRIDWEEQPKRNRVYLQISRNDVVLHLSDSPADSAMGAAVRMEVRGLPAYHRRLMSKDQPPMQPTLAPAYWNERVLEMEVLDPFGNRLIFCEPGALEGG</sequence>
<dbReference type="Gene3D" id="3.10.180.10">
    <property type="entry name" value="2,3-Dihydroxybiphenyl 1,2-Dioxygenase, domain 1"/>
    <property type="match status" value="1"/>
</dbReference>
<comment type="caution">
    <text evidence="5">The sequence shown here is derived from an EMBL/GenBank/DDBJ whole genome shotgun (WGS) entry which is preliminary data.</text>
</comment>
<accession>A0ABS3QM36</accession>
<name>A0ABS3QM36_9BACT</name>
<dbReference type="SUPFAM" id="SSF54593">
    <property type="entry name" value="Glyoxalase/Bleomycin resistance protein/Dihydroxybiphenyl dioxygenase"/>
    <property type="match status" value="1"/>
</dbReference>
<dbReference type="InterPro" id="IPR000335">
    <property type="entry name" value="Bleomycin-R"/>
</dbReference>
<dbReference type="InterPro" id="IPR037523">
    <property type="entry name" value="VOC_core"/>
</dbReference>
<dbReference type="EMBL" id="JAGETZ010000016">
    <property type="protein sequence ID" value="MBO2012331.1"/>
    <property type="molecule type" value="Genomic_DNA"/>
</dbReference>
<protein>
    <recommendedName>
        <fullName evidence="2">Bleomycin resistance protein</fullName>
    </recommendedName>
</protein>
<dbReference type="RefSeq" id="WP_208178096.1">
    <property type="nucleotide sequence ID" value="NZ_JAGETZ010000016.1"/>
</dbReference>
<reference evidence="5 6" key="1">
    <citation type="submission" date="2021-03" db="EMBL/GenBank/DDBJ databases">
        <authorList>
            <person name="Kim M.K."/>
        </authorList>
    </citation>
    <scope>NUCLEOTIDE SEQUENCE [LARGE SCALE GENOMIC DNA]</scope>
    <source>
        <strain evidence="5 6">BT442</strain>
    </source>
</reference>
<keyword evidence="3" id="KW-0046">Antibiotic resistance</keyword>
<comment type="similarity">
    <text evidence="1">Belongs to the bleomycin resistance protein family.</text>
</comment>
<dbReference type="InterPro" id="IPR029068">
    <property type="entry name" value="Glyas_Bleomycin-R_OHBP_Dase"/>
</dbReference>
<dbReference type="Proteomes" id="UP000664369">
    <property type="component" value="Unassembled WGS sequence"/>
</dbReference>
<dbReference type="PROSITE" id="PS51819">
    <property type="entry name" value="VOC"/>
    <property type="match status" value="1"/>
</dbReference>
<evidence type="ECO:0000256" key="1">
    <source>
        <dbReference type="ARBA" id="ARBA00011051"/>
    </source>
</evidence>
<organism evidence="5 6">
    <name type="scientific">Hymenobacter negativus</name>
    <dbReference type="NCBI Taxonomy" id="2795026"/>
    <lineage>
        <taxon>Bacteria</taxon>
        <taxon>Pseudomonadati</taxon>
        <taxon>Bacteroidota</taxon>
        <taxon>Cytophagia</taxon>
        <taxon>Cytophagales</taxon>
        <taxon>Hymenobacteraceae</taxon>
        <taxon>Hymenobacter</taxon>
    </lineage>
</organism>
<evidence type="ECO:0000313" key="5">
    <source>
        <dbReference type="EMBL" id="MBO2012331.1"/>
    </source>
</evidence>
<evidence type="ECO:0000256" key="2">
    <source>
        <dbReference type="ARBA" id="ARBA00021572"/>
    </source>
</evidence>
<gene>
    <name evidence="5" type="ORF">J4E00_24915</name>
</gene>